<proteinExistence type="predicted"/>
<protein>
    <submittedName>
        <fullName evidence="2">Uncharacterized protein</fullName>
    </submittedName>
</protein>
<name>A0A372NYM2_9SPHI</name>
<evidence type="ECO:0000313" key="3">
    <source>
        <dbReference type="Proteomes" id="UP000264217"/>
    </source>
</evidence>
<feature type="region of interest" description="Disordered" evidence="1">
    <location>
        <begin position="48"/>
        <end position="81"/>
    </location>
</feature>
<accession>A0A372NYM2</accession>
<sequence length="81" mass="9534">MNCGNRLVDTLNNKNQNMRVITINPRNEHEEEAIAAFLRENDYDFNIGETSAPEQEKPFDAQEYQRKVHEQRERGGPQKIF</sequence>
<reference evidence="2 3" key="1">
    <citation type="submission" date="2018-08" db="EMBL/GenBank/DDBJ databases">
        <title>Mucilaginibacter sp. MYSH2.</title>
        <authorList>
            <person name="Seo T."/>
        </authorList>
    </citation>
    <scope>NUCLEOTIDE SEQUENCE [LARGE SCALE GENOMIC DNA]</scope>
    <source>
        <strain evidence="2 3">MYSH2</strain>
    </source>
</reference>
<feature type="compositionally biased region" description="Basic and acidic residues" evidence="1">
    <location>
        <begin position="54"/>
        <end position="81"/>
    </location>
</feature>
<evidence type="ECO:0000256" key="1">
    <source>
        <dbReference type="SAM" id="MobiDB-lite"/>
    </source>
</evidence>
<keyword evidence="3" id="KW-1185">Reference proteome</keyword>
<evidence type="ECO:0000313" key="2">
    <source>
        <dbReference type="EMBL" id="RFZ95213.1"/>
    </source>
</evidence>
<dbReference type="Proteomes" id="UP000264217">
    <property type="component" value="Unassembled WGS sequence"/>
</dbReference>
<dbReference type="AlphaFoldDB" id="A0A372NYM2"/>
<dbReference type="EMBL" id="QWDC01000001">
    <property type="protein sequence ID" value="RFZ95213.1"/>
    <property type="molecule type" value="Genomic_DNA"/>
</dbReference>
<organism evidence="2 3">
    <name type="scientific">Mucilaginibacter conchicola</name>
    <dbReference type="NCBI Taxonomy" id="2303333"/>
    <lineage>
        <taxon>Bacteria</taxon>
        <taxon>Pseudomonadati</taxon>
        <taxon>Bacteroidota</taxon>
        <taxon>Sphingobacteriia</taxon>
        <taxon>Sphingobacteriales</taxon>
        <taxon>Sphingobacteriaceae</taxon>
        <taxon>Mucilaginibacter</taxon>
    </lineage>
</organism>
<gene>
    <name evidence="2" type="ORF">D0C36_06710</name>
</gene>
<comment type="caution">
    <text evidence="2">The sequence shown here is derived from an EMBL/GenBank/DDBJ whole genome shotgun (WGS) entry which is preliminary data.</text>
</comment>